<feature type="region of interest" description="Disordered" evidence="1">
    <location>
        <begin position="446"/>
        <end position="594"/>
    </location>
</feature>
<gene>
    <name evidence="2" type="ORF">GBAR_LOCUS5957</name>
</gene>
<dbReference type="AlphaFoldDB" id="A0AA35RC54"/>
<feature type="region of interest" description="Disordered" evidence="1">
    <location>
        <begin position="378"/>
        <end position="399"/>
    </location>
</feature>
<feature type="compositionally biased region" description="Acidic residues" evidence="1">
    <location>
        <begin position="380"/>
        <end position="398"/>
    </location>
</feature>
<reference evidence="2" key="1">
    <citation type="submission" date="2023-03" db="EMBL/GenBank/DDBJ databases">
        <authorList>
            <person name="Steffen K."/>
            <person name="Cardenas P."/>
        </authorList>
    </citation>
    <scope>NUCLEOTIDE SEQUENCE</scope>
</reference>
<evidence type="ECO:0000313" key="3">
    <source>
        <dbReference type="Proteomes" id="UP001174909"/>
    </source>
</evidence>
<comment type="caution">
    <text evidence="2">The sequence shown here is derived from an EMBL/GenBank/DDBJ whole genome shotgun (WGS) entry which is preliminary data.</text>
</comment>
<feature type="compositionally biased region" description="Polar residues" evidence="1">
    <location>
        <begin position="515"/>
        <end position="525"/>
    </location>
</feature>
<keyword evidence="3" id="KW-1185">Reference proteome</keyword>
<feature type="region of interest" description="Disordered" evidence="1">
    <location>
        <begin position="17"/>
        <end position="60"/>
    </location>
</feature>
<evidence type="ECO:0000256" key="1">
    <source>
        <dbReference type="SAM" id="MobiDB-lite"/>
    </source>
</evidence>
<protein>
    <submittedName>
        <fullName evidence="2">Uncharacterized protein</fullName>
    </submittedName>
</protein>
<sequence length="679" mass="77292">MNGKVWVPETSIADCKTTQPTAVEKQERKRGKITRRTTPTVEFRAENSSQRQRKQTYSTIESSSYSRLSLHLALNHTSTGECRARTEFCGWEGGSLHSASMVRRCTGEPATGQRSALQSRSGGRAYGKNRRNSVYEFKHLTDSTDHIQDYCRYSFSALLLSRENGGSVDQSALDPVAPELDKDEKEEKKCEHKTLCKGREEDAKYETCLVKSRGRYEKEQHHQDYLQQLANRLGVTESIQEGHLRYRPRPTPPSFTRKTRVAEDILISTQEDRSPSQSGDQTPNREQQQSGEQVSRMESGAQKRPHTTNAAPASLELPRIPPLSSERNKDKTLSTSSVTKYLRISSRPRHSLSLGLGEEESAADVSSHDSLMVQSTNETIQEEEEEVETNGVSEETDKEDQQKFLLEVSWRQRVLAEKAQALGLLSRDWAQTRLVKRTIGDWGTHPRPYTRANTRPCTRTHSRMRGETNSVATTRPCTREDTTYEREELRQTNSRATSYRLSQWKRSVDNDRTTSRPTTRANTGNEKLEKIRSIYEPTGSVRLKRSPSRSEQTSVGKRPVTRGGESNIASTAREKMRPATRQGKKVQRRLENDGSQYWNEVPRIGHYIVSQSHTGTRTHLRPGTRSTGADEPGKSRPPQRVRLYSSHQLRRTTRESRHPSFEISGHVHRQNGYSQSHKC</sequence>
<feature type="compositionally biased region" description="Polar residues" evidence="1">
    <location>
        <begin position="275"/>
        <end position="293"/>
    </location>
</feature>
<proteinExistence type="predicted"/>
<organism evidence="2 3">
    <name type="scientific">Geodia barretti</name>
    <name type="common">Barrett's horny sponge</name>
    <dbReference type="NCBI Taxonomy" id="519541"/>
    <lineage>
        <taxon>Eukaryota</taxon>
        <taxon>Metazoa</taxon>
        <taxon>Porifera</taxon>
        <taxon>Demospongiae</taxon>
        <taxon>Heteroscleromorpha</taxon>
        <taxon>Tetractinellida</taxon>
        <taxon>Astrophorina</taxon>
        <taxon>Geodiidae</taxon>
        <taxon>Geodia</taxon>
    </lineage>
</organism>
<dbReference type="EMBL" id="CASHTH010000889">
    <property type="protein sequence ID" value="CAI8008745.1"/>
    <property type="molecule type" value="Genomic_DNA"/>
</dbReference>
<feature type="region of interest" description="Disordered" evidence="1">
    <location>
        <begin position="611"/>
        <end position="661"/>
    </location>
</feature>
<feature type="region of interest" description="Disordered" evidence="1">
    <location>
        <begin position="240"/>
        <end position="336"/>
    </location>
</feature>
<accession>A0AA35RC54</accession>
<feature type="compositionally biased region" description="Basic and acidic residues" evidence="1">
    <location>
        <begin position="477"/>
        <end position="490"/>
    </location>
</feature>
<dbReference type="Proteomes" id="UP001174909">
    <property type="component" value="Unassembled WGS sequence"/>
</dbReference>
<feature type="compositionally biased region" description="Polar residues" evidence="1">
    <location>
        <begin position="467"/>
        <end position="476"/>
    </location>
</feature>
<feature type="compositionally biased region" description="Polar residues" evidence="1">
    <location>
        <begin position="491"/>
        <end position="505"/>
    </location>
</feature>
<evidence type="ECO:0000313" key="2">
    <source>
        <dbReference type="EMBL" id="CAI8008745.1"/>
    </source>
</evidence>
<name>A0AA35RC54_GEOBA</name>
<feature type="compositionally biased region" description="Polar residues" evidence="1">
    <location>
        <begin position="36"/>
        <end position="60"/>
    </location>
</feature>